<name>A0AAW0C0M7_9AGAR</name>
<accession>A0AAW0C0M7</accession>
<comment type="caution">
    <text evidence="1">The sequence shown here is derived from an EMBL/GenBank/DDBJ whole genome shotgun (WGS) entry which is preliminary data.</text>
</comment>
<proteinExistence type="predicted"/>
<protein>
    <recommendedName>
        <fullName evidence="3">Cellobiose dehydrogenase cytochrome domain-containing protein</fullName>
    </recommendedName>
</protein>
<keyword evidence="2" id="KW-1185">Reference proteome</keyword>
<organism evidence="1 2">
    <name type="scientific">Favolaschia claudopus</name>
    <dbReference type="NCBI Taxonomy" id="2862362"/>
    <lineage>
        <taxon>Eukaryota</taxon>
        <taxon>Fungi</taxon>
        <taxon>Dikarya</taxon>
        <taxon>Basidiomycota</taxon>
        <taxon>Agaricomycotina</taxon>
        <taxon>Agaricomycetes</taxon>
        <taxon>Agaricomycetidae</taxon>
        <taxon>Agaricales</taxon>
        <taxon>Marasmiineae</taxon>
        <taxon>Mycenaceae</taxon>
        <taxon>Favolaschia</taxon>
    </lineage>
</organism>
<gene>
    <name evidence="1" type="ORF">R3P38DRAFT_3187671</name>
</gene>
<dbReference type="EMBL" id="JAWWNJ010000024">
    <property type="protein sequence ID" value="KAK7031948.1"/>
    <property type="molecule type" value="Genomic_DNA"/>
</dbReference>
<evidence type="ECO:0000313" key="2">
    <source>
        <dbReference type="Proteomes" id="UP001362999"/>
    </source>
</evidence>
<dbReference type="AlphaFoldDB" id="A0AAW0C0M7"/>
<reference evidence="1 2" key="1">
    <citation type="journal article" date="2024" name="J Genomics">
        <title>Draft genome sequencing and assembly of Favolaschia claudopus CIRM-BRFM 2984 isolated from oak limbs.</title>
        <authorList>
            <person name="Navarro D."/>
            <person name="Drula E."/>
            <person name="Chaduli D."/>
            <person name="Cazenave R."/>
            <person name="Ahrendt S."/>
            <person name="Wang J."/>
            <person name="Lipzen A."/>
            <person name="Daum C."/>
            <person name="Barry K."/>
            <person name="Grigoriev I.V."/>
            <person name="Favel A."/>
            <person name="Rosso M.N."/>
            <person name="Martin F."/>
        </authorList>
    </citation>
    <scope>NUCLEOTIDE SEQUENCE [LARGE SCALE GENOMIC DNA]</scope>
    <source>
        <strain evidence="1 2">CIRM-BRFM 2984</strain>
    </source>
</reference>
<evidence type="ECO:0008006" key="3">
    <source>
        <dbReference type="Google" id="ProtNLM"/>
    </source>
</evidence>
<sequence>MQSTVLNITVGFALPPEHSEVFKDELLVLAVGNFSFPLPYGFSAVTLGSDAANAHLASDKGALSNGITGLVWYIVAVNDTEKLPVSIENCRSEVVAIGANQTFTPVIPAPIFVTFSPLTTWDNDRALFIFRCQNCSAVTEYLTGHDDAVLTAILSTSYPIYLDSTLTLANLSLVGAEYEEFKVNTDAAQFANYSSLLQAAKLD</sequence>
<evidence type="ECO:0000313" key="1">
    <source>
        <dbReference type="EMBL" id="KAK7031948.1"/>
    </source>
</evidence>
<dbReference type="Proteomes" id="UP001362999">
    <property type="component" value="Unassembled WGS sequence"/>
</dbReference>